<reference evidence="3 4" key="1">
    <citation type="journal article" date="2020" name="Microb. Ecol.">
        <title>Ecogenomics of the Marine Benthic Filamentous Cyanobacterium Adonisia.</title>
        <authorList>
            <person name="Walter J.M."/>
            <person name="Coutinho F.H."/>
            <person name="Leomil L."/>
            <person name="Hargreaves P.I."/>
            <person name="Campeao M.E."/>
            <person name="Vieira V.V."/>
            <person name="Silva B.S."/>
            <person name="Fistarol G.O."/>
            <person name="Salomon P.S."/>
            <person name="Sawabe T."/>
            <person name="Mino S."/>
            <person name="Hosokawa M."/>
            <person name="Miyashita H."/>
            <person name="Maruyama F."/>
            <person name="van Verk M.C."/>
            <person name="Dutilh B.E."/>
            <person name="Thompson C.C."/>
            <person name="Thompson F.L."/>
        </authorList>
    </citation>
    <scope>NUCLEOTIDE SEQUENCE [LARGE SCALE GENOMIC DNA]</scope>
    <source>
        <strain evidence="3 4">CCMR0081</strain>
    </source>
</reference>
<protein>
    <submittedName>
        <fullName evidence="3">CHASE2 domain-containing protein</fullName>
    </submittedName>
</protein>
<sequence>MAGRWVVLELDGDLATSGFRTTLEIQAENEPHALKVKGFLPPNPGMLAHLHRHWQDAYRPLGMPLRIKGHKIIHKGFINQRLVDCQQSAQVLCDWFQTWLNSESFQPIDRRLREELSRDDTIRLLIRTQNVDVQKLPWHEWDFFDRYPYAEMALSTPEYEAVRPSVKSTVSHPVRILAILGHSHGINIEADQRLLAGLPQADVSFLVEPDRQQLNDRLWETPWDILFFAGHSETYRDQGRIFINPTDSLTLSELRYGLRKAIDQGLQLAIFNSCDGLGLVQALQQLSIPQMIVMREPVIDQVAEAFLKYFLEAFAHGESLYLSARQARERLQGLEHQYPCASWLPVIYQNFLTPPPDWHTLQGKPAALPAAPTASHRFNWLQPVWLSLVVTIMVLIVQHLGWLQPYELAAYDHLLRSRPAETIDSRILLVEVNETDLDELGGYPLSDAVLAQTVDVLQEFEPVAIAFDMHRFRPRGTGRQALIDQFRQHSNLFTVCAYDMPGQDYGSPPEFSDEQQISQVGFSDFLLDSPLQISQGQPNAVATALTLQQVNNVVRRHLISYSPTLVSTRPSCATPYSLSFQLAYRYLSQAGVTPLKTNENNHWQFGAITLRPLSRRFAAYQNLDGLSSQLMLNYRAAQPGQAVSLDSVLTGQLNPDMVRDRLVLVGYTAAVAKDNVNTPYGEMPGVWVHSHMVSQLLSAALDQRPLIGKLPHWQNLPCLDGLWILGWSLLGSLFTSWLYNRPPLSFKLIIPLGLTFGLISLYWGLERVSVTAITQGLWLPFMSAIFSVFLAICCVAFMMELSKKHR</sequence>
<proteinExistence type="predicted"/>
<evidence type="ECO:0000259" key="2">
    <source>
        <dbReference type="SMART" id="SM01080"/>
    </source>
</evidence>
<gene>
    <name evidence="3" type="ORF">DXZ20_24085</name>
</gene>
<dbReference type="EMBL" id="QXHD01000004">
    <property type="protein sequence ID" value="NEZ58664.1"/>
    <property type="molecule type" value="Genomic_DNA"/>
</dbReference>
<evidence type="ECO:0000256" key="1">
    <source>
        <dbReference type="SAM" id="Phobius"/>
    </source>
</evidence>
<organism evidence="3 4">
    <name type="scientific">Adonisia turfae CCMR0081</name>
    <dbReference type="NCBI Taxonomy" id="2292702"/>
    <lineage>
        <taxon>Bacteria</taxon>
        <taxon>Bacillati</taxon>
        <taxon>Cyanobacteriota</taxon>
        <taxon>Adonisia</taxon>
        <taxon>Adonisia turfae</taxon>
    </lineage>
</organism>
<feature type="transmembrane region" description="Helical" evidence="1">
    <location>
        <begin position="746"/>
        <end position="765"/>
    </location>
</feature>
<dbReference type="InterPro" id="IPR024983">
    <property type="entry name" value="CHAT_dom"/>
</dbReference>
<comment type="caution">
    <text evidence="3">The sequence shown here is derived from an EMBL/GenBank/DDBJ whole genome shotgun (WGS) entry which is preliminary data.</text>
</comment>
<dbReference type="Pfam" id="PF12770">
    <property type="entry name" value="CHAT"/>
    <property type="match status" value="1"/>
</dbReference>
<dbReference type="InterPro" id="IPR007890">
    <property type="entry name" value="CHASE2"/>
</dbReference>
<feature type="transmembrane region" description="Helical" evidence="1">
    <location>
        <begin position="777"/>
        <end position="799"/>
    </location>
</feature>
<feature type="domain" description="CHASE2" evidence="2">
    <location>
        <begin position="403"/>
        <end position="734"/>
    </location>
</feature>
<keyword evidence="4" id="KW-1185">Reference proteome</keyword>
<evidence type="ECO:0000313" key="4">
    <source>
        <dbReference type="Proteomes" id="UP000481033"/>
    </source>
</evidence>
<keyword evidence="1" id="KW-0472">Membrane</keyword>
<name>A0A6M0RQX9_9CYAN</name>
<evidence type="ECO:0000313" key="3">
    <source>
        <dbReference type="EMBL" id="NEZ58664.1"/>
    </source>
</evidence>
<dbReference type="Proteomes" id="UP000481033">
    <property type="component" value="Unassembled WGS sequence"/>
</dbReference>
<dbReference type="Pfam" id="PF05226">
    <property type="entry name" value="CHASE2"/>
    <property type="match status" value="1"/>
</dbReference>
<dbReference type="SMART" id="SM01080">
    <property type="entry name" value="CHASE2"/>
    <property type="match status" value="1"/>
</dbReference>
<keyword evidence="1" id="KW-0812">Transmembrane</keyword>
<accession>A0A6M0RQX9</accession>
<dbReference type="RefSeq" id="WP_163701379.1">
    <property type="nucleotide sequence ID" value="NZ_QXHD01000004.1"/>
</dbReference>
<dbReference type="AlphaFoldDB" id="A0A6M0RQX9"/>
<keyword evidence="1" id="KW-1133">Transmembrane helix</keyword>